<evidence type="ECO:0000256" key="1">
    <source>
        <dbReference type="ARBA" id="ARBA00022786"/>
    </source>
</evidence>
<evidence type="ECO:0000256" key="2">
    <source>
        <dbReference type="SAM" id="MobiDB-lite"/>
    </source>
</evidence>
<keyword evidence="4" id="KW-1185">Reference proteome</keyword>
<feature type="region of interest" description="Disordered" evidence="2">
    <location>
        <begin position="76"/>
        <end position="104"/>
    </location>
</feature>
<reference evidence="3 4" key="1">
    <citation type="journal article" date="2012" name="Eukaryot. Cell">
        <title>Draft genome sequence of Wickerhamomyces ciferrii NRRL Y-1031 F-60-10.</title>
        <authorList>
            <person name="Schneider J."/>
            <person name="Andrea H."/>
            <person name="Blom J."/>
            <person name="Jaenicke S."/>
            <person name="Ruckert C."/>
            <person name="Schorsch C."/>
            <person name="Szczepanowski R."/>
            <person name="Farwick M."/>
            <person name="Goesmann A."/>
            <person name="Puhler A."/>
            <person name="Schaffer S."/>
            <person name="Tauch A."/>
            <person name="Kohler T."/>
            <person name="Brinkrolf K."/>
        </authorList>
    </citation>
    <scope>NUCLEOTIDE SEQUENCE [LARGE SCALE GENOMIC DNA]</scope>
    <source>
        <strain evidence="4">ATCC 14091 / BCRC 22168 / CBS 111 / JCM 3599 / NBRC 0793 / NRRL Y-1031 F-60-10</strain>
    </source>
</reference>
<dbReference type="HOGENOM" id="CLU_1972170_0_0_1"/>
<gene>
    <name evidence="3" type="ORF">BN7_1761</name>
</gene>
<dbReference type="AlphaFoldDB" id="K0KJB1"/>
<dbReference type="Pfam" id="PF10471">
    <property type="entry name" value="ANAPC_CDC26"/>
    <property type="match status" value="1"/>
</dbReference>
<keyword evidence="1" id="KW-0833">Ubl conjugation pathway</keyword>
<dbReference type="InterPro" id="IPR018860">
    <property type="entry name" value="APC_suCDC26"/>
</dbReference>
<name>K0KJB1_WICCF</name>
<dbReference type="EMBL" id="CAIF01000039">
    <property type="protein sequence ID" value="CCH42217.1"/>
    <property type="molecule type" value="Genomic_DNA"/>
</dbReference>
<feature type="compositionally biased region" description="Low complexity" evidence="2">
    <location>
        <begin position="81"/>
        <end position="102"/>
    </location>
</feature>
<dbReference type="InParanoid" id="K0KJB1"/>
<dbReference type="GO" id="GO:0031145">
    <property type="term" value="P:anaphase-promoting complex-dependent catabolic process"/>
    <property type="evidence" value="ECO:0007669"/>
    <property type="project" value="InterPro"/>
</dbReference>
<dbReference type="Proteomes" id="UP000009328">
    <property type="component" value="Unassembled WGS sequence"/>
</dbReference>
<dbReference type="GO" id="GO:0005680">
    <property type="term" value="C:anaphase-promoting complex"/>
    <property type="evidence" value="ECO:0007669"/>
    <property type="project" value="InterPro"/>
</dbReference>
<organism evidence="3 4">
    <name type="scientific">Wickerhamomyces ciferrii (strain ATCC 14091 / BCRC 22168 / CBS 111 / JCM 3599 / NBRC 0793 / NRRL Y-1031 F-60-10)</name>
    <name type="common">Yeast</name>
    <name type="synonym">Pichia ciferrii</name>
    <dbReference type="NCBI Taxonomy" id="1206466"/>
    <lineage>
        <taxon>Eukaryota</taxon>
        <taxon>Fungi</taxon>
        <taxon>Dikarya</taxon>
        <taxon>Ascomycota</taxon>
        <taxon>Saccharomycotina</taxon>
        <taxon>Saccharomycetes</taxon>
        <taxon>Phaffomycetales</taxon>
        <taxon>Wickerhamomycetaceae</taxon>
        <taxon>Wickerhamomyces</taxon>
    </lineage>
</organism>
<sequence length="127" mass="14909">MFYSFDYISDELINHVSPGYPQINFAAQIYLYLHFEPFILIIREEVEKEAVFQVKMIRRQPTTITLSPEDVISYDDEKAKQQQQQSLNQNQNSYNQNGNTSQDSVLQRLQSLKSKDERIGLRTSSRN</sequence>
<protein>
    <submittedName>
        <fullName evidence="3">Uncharacterized protein</fullName>
    </submittedName>
</protein>
<comment type="caution">
    <text evidence="3">The sequence shown here is derived from an EMBL/GenBank/DDBJ whole genome shotgun (WGS) entry which is preliminary data.</text>
</comment>
<accession>K0KJB1</accession>
<proteinExistence type="predicted"/>
<evidence type="ECO:0000313" key="3">
    <source>
        <dbReference type="EMBL" id="CCH42217.1"/>
    </source>
</evidence>
<evidence type="ECO:0000313" key="4">
    <source>
        <dbReference type="Proteomes" id="UP000009328"/>
    </source>
</evidence>